<sequence>MKAVNATARVLDALVQRARLLRWTMIGLMVLVVLIDILKPSHYSRFPWDGIPGFTAVYAFLGALALIGLYKAIGYGLVYRAPDYYTKRAGRKVEARDEESADG</sequence>
<protein>
    <submittedName>
        <fullName evidence="2">Uncharacterized protein</fullName>
    </submittedName>
</protein>
<accession>A0ABV3S929</accession>
<feature type="transmembrane region" description="Helical" evidence="1">
    <location>
        <begin position="20"/>
        <end position="38"/>
    </location>
</feature>
<keyword evidence="3" id="KW-1185">Reference proteome</keyword>
<reference evidence="2 3" key="1">
    <citation type="submission" date="2024-02" db="EMBL/GenBank/DDBJ databases">
        <title>New especies of Spiribacter isolated from saline water.</title>
        <authorList>
            <person name="Leon M.J."/>
            <person name="De La Haba R."/>
            <person name="Sanchez-Porro C."/>
            <person name="Ventosa A."/>
        </authorList>
    </citation>
    <scope>NUCLEOTIDE SEQUENCE [LARGE SCALE GENOMIC DNA]</scope>
    <source>
        <strain evidence="3">ag22IC4-227</strain>
    </source>
</reference>
<evidence type="ECO:0000313" key="3">
    <source>
        <dbReference type="Proteomes" id="UP001556653"/>
    </source>
</evidence>
<comment type="caution">
    <text evidence="2">The sequence shown here is derived from an EMBL/GenBank/DDBJ whole genome shotgun (WGS) entry which is preliminary data.</text>
</comment>
<evidence type="ECO:0000256" key="1">
    <source>
        <dbReference type="SAM" id="Phobius"/>
    </source>
</evidence>
<keyword evidence="1" id="KW-0472">Membrane</keyword>
<evidence type="ECO:0000313" key="2">
    <source>
        <dbReference type="EMBL" id="MEX0385549.1"/>
    </source>
</evidence>
<dbReference type="EMBL" id="JBAKFJ010000001">
    <property type="protein sequence ID" value="MEX0385549.1"/>
    <property type="molecule type" value="Genomic_DNA"/>
</dbReference>
<proteinExistence type="predicted"/>
<dbReference type="RefSeq" id="WP_367966033.1">
    <property type="nucleotide sequence ID" value="NZ_JBAKFJ010000001.1"/>
</dbReference>
<feature type="transmembrane region" description="Helical" evidence="1">
    <location>
        <begin position="58"/>
        <end position="78"/>
    </location>
</feature>
<keyword evidence="1" id="KW-1133">Transmembrane helix</keyword>
<keyword evidence="1" id="KW-0812">Transmembrane</keyword>
<name>A0ABV3S929_9GAMM</name>
<dbReference type="Proteomes" id="UP001556653">
    <property type="component" value="Unassembled WGS sequence"/>
</dbReference>
<gene>
    <name evidence="2" type="ORF">V6X64_00895</name>
</gene>
<organism evidence="2 3">
    <name type="scientific">Spiribacter onubensis</name>
    <dbReference type="NCBI Taxonomy" id="3122420"/>
    <lineage>
        <taxon>Bacteria</taxon>
        <taxon>Pseudomonadati</taxon>
        <taxon>Pseudomonadota</taxon>
        <taxon>Gammaproteobacteria</taxon>
        <taxon>Chromatiales</taxon>
        <taxon>Ectothiorhodospiraceae</taxon>
        <taxon>Spiribacter</taxon>
    </lineage>
</organism>